<comment type="caution">
    <text evidence="2">The sequence shown here is derived from an EMBL/GenBank/DDBJ whole genome shotgun (WGS) entry which is preliminary data.</text>
</comment>
<evidence type="ECO:0000313" key="2">
    <source>
        <dbReference type="EMBL" id="CAG5081501.1"/>
    </source>
</evidence>
<organism evidence="2 3">
    <name type="scientific">Cotesia congregata</name>
    <name type="common">Parasitoid wasp</name>
    <name type="synonym">Apanteles congregatus</name>
    <dbReference type="NCBI Taxonomy" id="51543"/>
    <lineage>
        <taxon>Eukaryota</taxon>
        <taxon>Metazoa</taxon>
        <taxon>Ecdysozoa</taxon>
        <taxon>Arthropoda</taxon>
        <taxon>Hexapoda</taxon>
        <taxon>Insecta</taxon>
        <taxon>Pterygota</taxon>
        <taxon>Neoptera</taxon>
        <taxon>Endopterygota</taxon>
        <taxon>Hymenoptera</taxon>
        <taxon>Apocrita</taxon>
        <taxon>Ichneumonoidea</taxon>
        <taxon>Braconidae</taxon>
        <taxon>Microgastrinae</taxon>
        <taxon>Cotesia</taxon>
    </lineage>
</organism>
<dbReference type="OrthoDB" id="7676095at2759"/>
<accession>A0A8J2H7G9</accession>
<protein>
    <submittedName>
        <fullName evidence="2">Uncharacterized protein</fullName>
    </submittedName>
</protein>
<dbReference type="EMBL" id="CAJNRD030001118">
    <property type="protein sequence ID" value="CAG5081501.1"/>
    <property type="molecule type" value="Genomic_DNA"/>
</dbReference>
<evidence type="ECO:0000256" key="1">
    <source>
        <dbReference type="SAM" id="MobiDB-lite"/>
    </source>
</evidence>
<evidence type="ECO:0000313" key="3">
    <source>
        <dbReference type="Proteomes" id="UP000786811"/>
    </source>
</evidence>
<name>A0A8J2H7G9_COTCN</name>
<proteinExistence type="predicted"/>
<feature type="region of interest" description="Disordered" evidence="1">
    <location>
        <begin position="49"/>
        <end position="73"/>
    </location>
</feature>
<gene>
    <name evidence="2" type="ORF">HICCMSTLAB_LOCUS3301</name>
</gene>
<dbReference type="AlphaFoldDB" id="A0A8J2H7G9"/>
<reference evidence="2" key="1">
    <citation type="submission" date="2021-04" db="EMBL/GenBank/DDBJ databases">
        <authorList>
            <person name="Chebbi M.A.C M."/>
        </authorList>
    </citation>
    <scope>NUCLEOTIDE SEQUENCE</scope>
</reference>
<keyword evidence="3" id="KW-1185">Reference proteome</keyword>
<sequence length="373" mass="42030">MAPYRQFNRHPELLDNEISPTIIRSSNHNPPNHLQAPYHFLTGNPRFRFNKNHPLMSSHGNKQHPSVPRGIDDDFNNNRPVNHILIPHGKGITHALSFGKGYVPHDALTGSNFNGASISSQDNYPSQSVSQLPAIANHNNNNHNPYNQNNPNNFDLTAERRLEEIKSLIFKAKQLGLLSDNNNDYNNNEKSIITRDIESFTSQNNYYNNNNNNNNNNDNDKKGIIIRDTILYDDYNKKITELAKNWPTHVFNNNNKNMGIINVAELAAQNGFNIPAQFLRHINLHNGGIGSNNLLKQNSGYAVNEHVQDIPQDYNRYKPIAELRPNPTPVATAAAIVATGAQVVPQVPQGHNQQNSHLHPGYFSLHSPTIFHK</sequence>
<dbReference type="Proteomes" id="UP000786811">
    <property type="component" value="Unassembled WGS sequence"/>
</dbReference>